<reference evidence="11" key="1">
    <citation type="submission" date="2023-06" db="EMBL/GenBank/DDBJ databases">
        <authorList>
            <person name="Delattre M."/>
        </authorList>
    </citation>
    <scope>NUCLEOTIDE SEQUENCE</scope>
    <source>
        <strain evidence="11">AF72</strain>
    </source>
</reference>
<keyword evidence="7 9" id="KW-0472">Membrane</keyword>
<dbReference type="GO" id="GO:0015501">
    <property type="term" value="F:glutamate:sodium symporter activity"/>
    <property type="evidence" value="ECO:0007669"/>
    <property type="project" value="TreeGrafter"/>
</dbReference>
<keyword evidence="5 9" id="KW-0769">Symport</keyword>
<evidence type="ECO:0000256" key="5">
    <source>
        <dbReference type="ARBA" id="ARBA00022847"/>
    </source>
</evidence>
<keyword evidence="4 9" id="KW-0812">Transmembrane</keyword>
<dbReference type="InterPro" id="IPR001991">
    <property type="entry name" value="Na-dicarboxylate_symporter"/>
</dbReference>
<keyword evidence="3 9" id="KW-0813">Transport</keyword>
<feature type="transmembrane region" description="Helical" evidence="9">
    <location>
        <begin position="187"/>
        <end position="206"/>
    </location>
</feature>
<feature type="region of interest" description="Disordered" evidence="10">
    <location>
        <begin position="410"/>
        <end position="429"/>
    </location>
</feature>
<feature type="transmembrane region" description="Helical" evidence="9">
    <location>
        <begin position="301"/>
        <end position="326"/>
    </location>
</feature>
<dbReference type="SUPFAM" id="SSF118215">
    <property type="entry name" value="Proton glutamate symport protein"/>
    <property type="match status" value="1"/>
</dbReference>
<evidence type="ECO:0000256" key="8">
    <source>
        <dbReference type="ARBA" id="ARBA00023180"/>
    </source>
</evidence>
<evidence type="ECO:0000256" key="10">
    <source>
        <dbReference type="SAM" id="MobiDB-lite"/>
    </source>
</evidence>
<dbReference type="InterPro" id="IPR018107">
    <property type="entry name" value="Na-dicarboxylate_symporter_CS"/>
</dbReference>
<feature type="transmembrane region" description="Helical" evidence="9">
    <location>
        <begin position="78"/>
        <end position="100"/>
    </location>
</feature>
<dbReference type="PANTHER" id="PTHR11958:SF46">
    <property type="entry name" value="SODIUM-DEPENDENT EXCITATORY AMINO ACID TRANSPORTER GLT-3-RELATED"/>
    <property type="match status" value="1"/>
</dbReference>
<name>A0AA36FRA7_9BILA</name>
<dbReference type="Gene3D" id="1.10.3860.10">
    <property type="entry name" value="Sodium:dicarboxylate symporter"/>
    <property type="match status" value="2"/>
</dbReference>
<accession>A0AA36FRA7</accession>
<feature type="non-terminal residue" evidence="11">
    <location>
        <position position="443"/>
    </location>
</feature>
<keyword evidence="6 9" id="KW-1133">Transmembrane helix</keyword>
<evidence type="ECO:0000256" key="2">
    <source>
        <dbReference type="ARBA" id="ARBA00006148"/>
    </source>
</evidence>
<sequence>MGMKKDLLLVLTIECVVFGVVLGFVVRPFEPSARTISIIGFPGEIFMQIVEMMILPLIISSVISALSQLRCSDARRIGCVTVVYYMITTFLSTFTGIILVSSIHPGDPELVNQLGEGTMDESPLSTLDAFLDQIRNMFPENIVQATFQQVQTEYILDRPKVFRNSTFAHTNATTGKYKPVLKHVNEMNVLGLIVFCTGFGVILSLLGEQARLMIDFFIVLDAIIMRWISALMWCYPVGILSLVCRNIADIDNLSETAQALAMYVVTALATAFGTASSGATLPVTFRALEENLKIDRRVTRFVLPLGATITMDGTALYEAVAVIFLAQLNKMKLTTLNLLTISITTTMASIGADLVEADTDVLIRQIRDDIRALNTVPTSPLRAMLQATAPPIAIPLHNFQDIEEQKPVWSRNNNASSSSLRPAVGPSYDDERESLAASLEFTV</sequence>
<gene>
    <name evidence="11" type="ORF">MSPICULIGERA_LOCUS2900</name>
</gene>
<evidence type="ECO:0000256" key="4">
    <source>
        <dbReference type="ARBA" id="ARBA00022692"/>
    </source>
</evidence>
<dbReference type="AlphaFoldDB" id="A0AA36FRA7"/>
<dbReference type="Pfam" id="PF00375">
    <property type="entry name" value="SDF"/>
    <property type="match status" value="1"/>
</dbReference>
<dbReference type="InterPro" id="IPR036458">
    <property type="entry name" value="Na:dicarbo_symporter_sf"/>
</dbReference>
<keyword evidence="8" id="KW-0325">Glycoprotein</keyword>
<comment type="similarity">
    <text evidence="2 9">Belongs to the dicarboxylate/amino acid:cation symporter (DAACS) (TC 2.A.23) family.</text>
</comment>
<dbReference type="Proteomes" id="UP001177023">
    <property type="component" value="Unassembled WGS sequence"/>
</dbReference>
<dbReference type="PROSITE" id="PS00713">
    <property type="entry name" value="NA_DICARBOXYL_SYMP_1"/>
    <property type="match status" value="1"/>
</dbReference>
<keyword evidence="12" id="KW-1185">Reference proteome</keyword>
<proteinExistence type="inferred from homology"/>
<dbReference type="PRINTS" id="PR00173">
    <property type="entry name" value="EDTRNSPORT"/>
</dbReference>
<dbReference type="PANTHER" id="PTHR11958">
    <property type="entry name" value="SODIUM/DICARBOXYLATE SYMPORTER-RELATED"/>
    <property type="match status" value="1"/>
</dbReference>
<evidence type="ECO:0000313" key="11">
    <source>
        <dbReference type="EMBL" id="CAJ0564215.1"/>
    </source>
</evidence>
<dbReference type="GO" id="GO:0005313">
    <property type="term" value="F:L-glutamate transmembrane transporter activity"/>
    <property type="evidence" value="ECO:0007669"/>
    <property type="project" value="TreeGrafter"/>
</dbReference>
<evidence type="ECO:0000256" key="6">
    <source>
        <dbReference type="ARBA" id="ARBA00022989"/>
    </source>
</evidence>
<feature type="transmembrane region" description="Helical" evidence="9">
    <location>
        <begin position="7"/>
        <end position="25"/>
    </location>
</feature>
<evidence type="ECO:0000256" key="3">
    <source>
        <dbReference type="ARBA" id="ARBA00022448"/>
    </source>
</evidence>
<organism evidence="11 12">
    <name type="scientific">Mesorhabditis spiculigera</name>
    <dbReference type="NCBI Taxonomy" id="96644"/>
    <lineage>
        <taxon>Eukaryota</taxon>
        <taxon>Metazoa</taxon>
        <taxon>Ecdysozoa</taxon>
        <taxon>Nematoda</taxon>
        <taxon>Chromadorea</taxon>
        <taxon>Rhabditida</taxon>
        <taxon>Rhabditina</taxon>
        <taxon>Rhabditomorpha</taxon>
        <taxon>Rhabditoidea</taxon>
        <taxon>Rhabditidae</taxon>
        <taxon>Mesorhabditinae</taxon>
        <taxon>Mesorhabditis</taxon>
    </lineage>
</organism>
<comment type="caution">
    <text evidence="11">The sequence shown here is derived from an EMBL/GenBank/DDBJ whole genome shotgun (WGS) entry which is preliminary data.</text>
</comment>
<evidence type="ECO:0000313" key="12">
    <source>
        <dbReference type="Proteomes" id="UP001177023"/>
    </source>
</evidence>
<feature type="transmembrane region" description="Helical" evidence="9">
    <location>
        <begin position="45"/>
        <end position="66"/>
    </location>
</feature>
<dbReference type="PROSITE" id="PS00714">
    <property type="entry name" value="NA_DICARBOXYL_SYMP_2"/>
    <property type="match status" value="1"/>
</dbReference>
<evidence type="ECO:0000256" key="9">
    <source>
        <dbReference type="RuleBase" id="RU361216"/>
    </source>
</evidence>
<feature type="compositionally biased region" description="Low complexity" evidence="10">
    <location>
        <begin position="410"/>
        <end position="419"/>
    </location>
</feature>
<feature type="transmembrane region" description="Helical" evidence="9">
    <location>
        <begin position="260"/>
        <end position="281"/>
    </location>
</feature>
<dbReference type="GO" id="GO:0005886">
    <property type="term" value="C:plasma membrane"/>
    <property type="evidence" value="ECO:0007669"/>
    <property type="project" value="TreeGrafter"/>
</dbReference>
<evidence type="ECO:0000256" key="7">
    <source>
        <dbReference type="ARBA" id="ARBA00023136"/>
    </source>
</evidence>
<dbReference type="InterPro" id="IPR050746">
    <property type="entry name" value="DAACS"/>
</dbReference>
<feature type="transmembrane region" description="Helical" evidence="9">
    <location>
        <begin position="227"/>
        <end position="248"/>
    </location>
</feature>
<dbReference type="EMBL" id="CATQJA010000828">
    <property type="protein sequence ID" value="CAJ0564215.1"/>
    <property type="molecule type" value="Genomic_DNA"/>
</dbReference>
<evidence type="ECO:0000256" key="1">
    <source>
        <dbReference type="ARBA" id="ARBA00004141"/>
    </source>
</evidence>
<comment type="subcellular location">
    <subcellularLocation>
        <location evidence="1 9">Membrane</location>
        <topology evidence="1 9">Multi-pass membrane protein</topology>
    </subcellularLocation>
</comment>
<dbReference type="GO" id="GO:0015175">
    <property type="term" value="F:neutral L-amino acid transmembrane transporter activity"/>
    <property type="evidence" value="ECO:0007669"/>
    <property type="project" value="TreeGrafter"/>
</dbReference>
<protein>
    <recommendedName>
        <fullName evidence="9">Amino acid transporter</fullName>
    </recommendedName>
</protein>